<dbReference type="EMBL" id="FMYU01000005">
    <property type="protein sequence ID" value="SDC44371.1"/>
    <property type="molecule type" value="Genomic_DNA"/>
</dbReference>
<dbReference type="Proteomes" id="UP000199411">
    <property type="component" value="Unassembled WGS sequence"/>
</dbReference>
<sequence length="338" mass="39127">MIQNVLDKNKKAYLVIDDDLLVKILQFMLSSDGWLVDWVDDPRQIKEDITNYNLIIIGNHKGLTTKAKLAEVFLEKINSNNLESSFFRPVIVVLKEETDIIPNTKDILTIAYPSFHKEIFTAISNINNKFKTLEKISFDNFKEVRLGEFLNSIRSNQKISFLVGNRQLKILIVGSEINFIHSDFENFYDIFNYPTLYVAQDIIEISDLSNISNERTPRISLKNFVWEGIKNIDNKEHLMSLLPKDRNIVTVKAPLYAVKSSLLPGSNLDINWLMNNSNISVDKILRRYGYDIRVLQNLVVMYMLRIIDLSSDQDLTNKFDVKIKKGVLHKILDKIRGL</sequence>
<protein>
    <submittedName>
        <fullName evidence="1">Uncharacterized protein</fullName>
    </submittedName>
</protein>
<dbReference type="AlphaFoldDB" id="A0A1G6LMD1"/>
<dbReference type="RefSeq" id="WP_092128399.1">
    <property type="nucleotide sequence ID" value="NZ_FMYU01000005.1"/>
</dbReference>
<dbReference type="OrthoDB" id="5496374at2"/>
<reference evidence="2" key="1">
    <citation type="submission" date="2016-10" db="EMBL/GenBank/DDBJ databases">
        <authorList>
            <person name="Varghese N."/>
            <person name="Submissions S."/>
        </authorList>
    </citation>
    <scope>NUCLEOTIDE SEQUENCE [LARGE SCALE GENOMIC DNA]</scope>
    <source>
        <strain evidence="2">DSM 8415</strain>
    </source>
</reference>
<gene>
    <name evidence="1" type="ORF">SAMN05660835_00852</name>
</gene>
<accession>A0A1G6LMD1</accession>
<keyword evidence="2" id="KW-1185">Reference proteome</keyword>
<name>A0A1G6LMD1_9BACT</name>
<evidence type="ECO:0000313" key="2">
    <source>
        <dbReference type="Proteomes" id="UP000199411"/>
    </source>
</evidence>
<proteinExistence type="predicted"/>
<evidence type="ECO:0000313" key="1">
    <source>
        <dbReference type="EMBL" id="SDC44371.1"/>
    </source>
</evidence>
<organism evidence="1 2">
    <name type="scientific">Desulfurella multipotens</name>
    <dbReference type="NCBI Taxonomy" id="79269"/>
    <lineage>
        <taxon>Bacteria</taxon>
        <taxon>Pseudomonadati</taxon>
        <taxon>Campylobacterota</taxon>
        <taxon>Desulfurellia</taxon>
        <taxon>Desulfurellales</taxon>
        <taxon>Desulfurellaceae</taxon>
        <taxon>Desulfurella</taxon>
    </lineage>
</organism>